<dbReference type="InterPro" id="IPR036265">
    <property type="entry name" value="HIT-like_sf"/>
</dbReference>
<evidence type="ECO:0000256" key="1">
    <source>
        <dbReference type="ARBA" id="ARBA00022741"/>
    </source>
</evidence>
<dbReference type="EMBL" id="MWDQ01000026">
    <property type="protein sequence ID" value="OQB74941.1"/>
    <property type="molecule type" value="Genomic_DNA"/>
</dbReference>
<sequence>MNQKTMDILWAPWRMEFIKKKKSRGCFLCEMIKGKNTEFLIWKGKYSIVVMNAYPYNNGHLMIAPIKHTKDINHISEKEVQEIFSALKECVQILKKVMKPDGFNVGINLGKCAGAGLLGHIHIHIVPRWNGDTNFMPVISATKVIPQSLEQLSIILKKNFSNYKEDR</sequence>
<dbReference type="Proteomes" id="UP000485562">
    <property type="component" value="Unassembled WGS sequence"/>
</dbReference>
<dbReference type="PANTHER" id="PTHR42997">
    <property type="entry name" value="HIT FAMILY HYDROLASE"/>
    <property type="match status" value="1"/>
</dbReference>
<dbReference type="AlphaFoldDB" id="A0A1V6CDG1"/>
<gene>
    <name evidence="6" type="ORF">BWX89_00299</name>
</gene>
<dbReference type="Pfam" id="PF01230">
    <property type="entry name" value="HIT"/>
    <property type="match status" value="1"/>
</dbReference>
<evidence type="ECO:0000256" key="4">
    <source>
        <dbReference type="PROSITE-ProRule" id="PRU00464"/>
    </source>
</evidence>
<feature type="binding site" evidence="3">
    <location>
        <position position="52"/>
    </location>
    <ligand>
        <name>substrate</name>
    </ligand>
</feature>
<dbReference type="InterPro" id="IPR011146">
    <property type="entry name" value="HIT-like"/>
</dbReference>
<feature type="active site" description="Tele-AMP-histidine intermediate" evidence="2">
    <location>
        <position position="122"/>
    </location>
</feature>
<evidence type="ECO:0000256" key="3">
    <source>
        <dbReference type="PIRSR" id="PIRSR639383-2"/>
    </source>
</evidence>
<protein>
    <submittedName>
        <fullName evidence="6">AP-4-A phosphorylase</fullName>
        <ecNumber evidence="6">2.7.7.53</ecNumber>
    </submittedName>
</protein>
<feature type="binding site" evidence="3">
    <location>
        <position position="124"/>
    </location>
    <ligand>
        <name>substrate</name>
    </ligand>
</feature>
<evidence type="ECO:0000313" key="6">
    <source>
        <dbReference type="EMBL" id="OQB74941.1"/>
    </source>
</evidence>
<dbReference type="PANTHER" id="PTHR42997:SF1">
    <property type="entry name" value="AP-4-A PHOSPHORYLASE"/>
    <property type="match status" value="1"/>
</dbReference>
<accession>A0A1V6CDG1</accession>
<feature type="short sequence motif" description="Histidine triad motif" evidence="4">
    <location>
        <begin position="120"/>
        <end position="124"/>
    </location>
</feature>
<dbReference type="Gene3D" id="3.30.428.10">
    <property type="entry name" value="HIT-like"/>
    <property type="match status" value="1"/>
</dbReference>
<keyword evidence="1" id="KW-0547">Nucleotide-binding</keyword>
<dbReference type="InterPro" id="IPR039383">
    <property type="entry name" value="FHIT"/>
</dbReference>
<keyword evidence="6" id="KW-0548">Nucleotidyltransferase</keyword>
<proteinExistence type="predicted"/>
<dbReference type="GO" id="GO:0003877">
    <property type="term" value="F:ATP:ADP adenylyltransferase activity"/>
    <property type="evidence" value="ECO:0007669"/>
    <property type="project" value="UniProtKB-EC"/>
</dbReference>
<evidence type="ECO:0000259" key="5">
    <source>
        <dbReference type="PROSITE" id="PS51084"/>
    </source>
</evidence>
<dbReference type="PROSITE" id="PS51084">
    <property type="entry name" value="HIT_2"/>
    <property type="match status" value="1"/>
</dbReference>
<keyword evidence="6" id="KW-0808">Transferase</keyword>
<evidence type="ECO:0000256" key="2">
    <source>
        <dbReference type="PIRSR" id="PIRSR639383-1"/>
    </source>
</evidence>
<dbReference type="EC" id="2.7.7.53" evidence="6"/>
<feature type="domain" description="HIT" evidence="5">
    <location>
        <begin position="27"/>
        <end position="135"/>
    </location>
</feature>
<dbReference type="SUPFAM" id="SSF54197">
    <property type="entry name" value="HIT-like"/>
    <property type="match status" value="1"/>
</dbReference>
<dbReference type="CDD" id="cd01275">
    <property type="entry name" value="FHIT"/>
    <property type="match status" value="1"/>
</dbReference>
<name>A0A1V6CDG1_UNCT6</name>
<comment type="caution">
    <text evidence="6">The sequence shown here is derived from an EMBL/GenBank/DDBJ whole genome shotgun (WGS) entry which is preliminary data.</text>
</comment>
<dbReference type="InterPro" id="IPR052908">
    <property type="entry name" value="AP-4-A_phosphorylase"/>
</dbReference>
<reference evidence="6" key="1">
    <citation type="submission" date="2017-02" db="EMBL/GenBank/DDBJ databases">
        <title>Delving into the versatile metabolic prowess of the omnipresent phylum Bacteroidetes.</title>
        <authorList>
            <person name="Nobu M.K."/>
            <person name="Mei R."/>
            <person name="Narihiro T."/>
            <person name="Kuroda K."/>
            <person name="Liu W.-T."/>
        </authorList>
    </citation>
    <scope>NUCLEOTIDE SEQUENCE</scope>
    <source>
        <strain evidence="6">ADurb.Bin131</strain>
    </source>
</reference>
<dbReference type="GO" id="GO:0000166">
    <property type="term" value="F:nucleotide binding"/>
    <property type="evidence" value="ECO:0007669"/>
    <property type="project" value="UniProtKB-KW"/>
</dbReference>
<organism evidence="6">
    <name type="scientific">candidate division TA06 bacterium ADurb.Bin131</name>
    <dbReference type="NCBI Taxonomy" id="1852827"/>
    <lineage>
        <taxon>Bacteria</taxon>
        <taxon>Bacteria division TA06</taxon>
    </lineage>
</organism>